<dbReference type="Proteomes" id="UP001500124">
    <property type="component" value="Unassembled WGS sequence"/>
</dbReference>
<accession>A0ABP9KGB4</accession>
<dbReference type="NCBIfam" id="NF045672">
    <property type="entry name" value="MCP_gp7_epsi_15"/>
    <property type="match status" value="1"/>
</dbReference>
<evidence type="ECO:0008006" key="3">
    <source>
        <dbReference type="Google" id="ProtNLM"/>
    </source>
</evidence>
<dbReference type="InterPro" id="IPR048813">
    <property type="entry name" value="GP7-like"/>
</dbReference>
<dbReference type="EMBL" id="BAABKC010000044">
    <property type="protein sequence ID" value="GAA5056431.1"/>
    <property type="molecule type" value="Genomic_DNA"/>
</dbReference>
<evidence type="ECO:0000313" key="1">
    <source>
        <dbReference type="EMBL" id="GAA5056431.1"/>
    </source>
</evidence>
<evidence type="ECO:0000313" key="2">
    <source>
        <dbReference type="Proteomes" id="UP001500124"/>
    </source>
</evidence>
<comment type="caution">
    <text evidence="1">The sequence shown here is derived from an EMBL/GenBank/DDBJ whole genome shotgun (WGS) entry which is preliminary data.</text>
</comment>
<protein>
    <recommendedName>
        <fullName evidence="3">Phage capsid protein</fullName>
    </recommendedName>
</protein>
<gene>
    <name evidence="1" type="ORF">GCM10023336_29210</name>
</gene>
<dbReference type="RefSeq" id="WP_345668696.1">
    <property type="nucleotide sequence ID" value="NZ_BAABKC010000044.1"/>
</dbReference>
<organism evidence="1 2">
    <name type="scientific">Streptomyces similanensis</name>
    <dbReference type="NCBI Taxonomy" id="1274988"/>
    <lineage>
        <taxon>Bacteria</taxon>
        <taxon>Bacillati</taxon>
        <taxon>Actinomycetota</taxon>
        <taxon>Actinomycetes</taxon>
        <taxon>Kitasatosporales</taxon>
        <taxon>Streptomycetaceae</taxon>
        <taxon>Streptomyces</taxon>
    </lineage>
</organism>
<name>A0ABP9KGB4_9ACTN</name>
<sequence length="335" mass="35155">MPAISLAEAKNNTTDDLDLQVIDEFRKASVVLDSLQFDQAVNPAGGGATLTYGYRRLITQPTASFRALNSEYTDSNVTTQRYSVDLAVLGGSFSVDRVIAQIGPAASGAVALNMAQKIKATSTKFQDAVINGDVTEDANGFDGLDKALTGSDTEFRADKVTDWSDFDSGSRAEHKALDAIDEFLSLLDGAPTLILGNAKALARVRAAARRAGMYSRNPVDGLLGPDNRPIEREAYGNITFADPGAKAGTNDPIIPVENRTVGGTAATGLTDLYAYRAGLDGFHGVATAGGQIVSSYLPDFTKAGAVKRGEVEMGPVGVALKATKAAAVYRNIKVA</sequence>
<reference evidence="2" key="1">
    <citation type="journal article" date="2019" name="Int. J. Syst. Evol. Microbiol.">
        <title>The Global Catalogue of Microorganisms (GCM) 10K type strain sequencing project: providing services to taxonomists for standard genome sequencing and annotation.</title>
        <authorList>
            <consortium name="The Broad Institute Genomics Platform"/>
            <consortium name="The Broad Institute Genome Sequencing Center for Infectious Disease"/>
            <person name="Wu L."/>
            <person name="Ma J."/>
        </authorList>
    </citation>
    <scope>NUCLEOTIDE SEQUENCE [LARGE SCALE GENOMIC DNA]</scope>
    <source>
        <strain evidence="2">JCM 18410</strain>
    </source>
</reference>
<proteinExistence type="predicted"/>
<keyword evidence="2" id="KW-1185">Reference proteome</keyword>